<reference evidence="2" key="1">
    <citation type="journal article" date="2019" name="Int. J. Syst. Evol. Microbiol.">
        <title>The Global Catalogue of Microorganisms (GCM) 10K type strain sequencing project: providing services to taxonomists for standard genome sequencing and annotation.</title>
        <authorList>
            <consortium name="The Broad Institute Genomics Platform"/>
            <consortium name="The Broad Institute Genome Sequencing Center for Infectious Disease"/>
            <person name="Wu L."/>
            <person name="Ma J."/>
        </authorList>
    </citation>
    <scope>NUCLEOTIDE SEQUENCE [LARGE SCALE GENOMIC DNA]</scope>
    <source>
        <strain evidence="2">KCTC 52490</strain>
    </source>
</reference>
<dbReference type="RefSeq" id="WP_381496298.1">
    <property type="nucleotide sequence ID" value="NZ_JBHUOM010000001.1"/>
</dbReference>
<proteinExistence type="predicted"/>
<organism evidence="1 2">
    <name type="scientific">Spirosoma flavum</name>
    <dbReference type="NCBI Taxonomy" id="2048557"/>
    <lineage>
        <taxon>Bacteria</taxon>
        <taxon>Pseudomonadati</taxon>
        <taxon>Bacteroidota</taxon>
        <taxon>Cytophagia</taxon>
        <taxon>Cytophagales</taxon>
        <taxon>Cytophagaceae</taxon>
        <taxon>Spirosoma</taxon>
    </lineage>
</organism>
<evidence type="ECO:0000313" key="1">
    <source>
        <dbReference type="EMBL" id="MFD2932144.1"/>
    </source>
</evidence>
<sequence length="117" mass="13228">MSVVNEKSIDKSWDELLDQLLELVGKRPADLNAVLFLIGVQELGTGPKRFSKEAKQDLMHIAVCRVLSSAGYYTFDGLDKDGWPRWTLAKPIPHGDLLAQESFLKQHVIQYFESLLV</sequence>
<dbReference type="Proteomes" id="UP001597512">
    <property type="component" value="Unassembled WGS sequence"/>
</dbReference>
<comment type="caution">
    <text evidence="1">The sequence shown here is derived from an EMBL/GenBank/DDBJ whole genome shotgun (WGS) entry which is preliminary data.</text>
</comment>
<evidence type="ECO:0000313" key="2">
    <source>
        <dbReference type="Proteomes" id="UP001597512"/>
    </source>
</evidence>
<dbReference type="EMBL" id="JBHUOM010000001">
    <property type="protein sequence ID" value="MFD2932144.1"/>
    <property type="molecule type" value="Genomic_DNA"/>
</dbReference>
<name>A0ABW6ABI6_9BACT</name>
<keyword evidence="2" id="KW-1185">Reference proteome</keyword>
<protein>
    <submittedName>
        <fullName evidence="1">Uncharacterized protein</fullName>
    </submittedName>
</protein>
<gene>
    <name evidence="1" type="ORF">ACFS25_00035</name>
</gene>
<accession>A0ABW6ABI6</accession>